<dbReference type="OrthoDB" id="3320501at2"/>
<dbReference type="RefSeq" id="WP_097328288.1">
    <property type="nucleotide sequence ID" value="NZ_OBDY01000036.1"/>
</dbReference>
<organism evidence="1 2">
    <name type="scientific">Paractinoplanes atraurantiacus</name>
    <dbReference type="NCBI Taxonomy" id="1036182"/>
    <lineage>
        <taxon>Bacteria</taxon>
        <taxon>Bacillati</taxon>
        <taxon>Actinomycetota</taxon>
        <taxon>Actinomycetes</taxon>
        <taxon>Micromonosporales</taxon>
        <taxon>Micromonosporaceae</taxon>
        <taxon>Paractinoplanes</taxon>
    </lineage>
</organism>
<dbReference type="EMBL" id="OBDY01000036">
    <property type="protein sequence ID" value="SNY69862.1"/>
    <property type="molecule type" value="Genomic_DNA"/>
</dbReference>
<protein>
    <submittedName>
        <fullName evidence="1">Uncharacterized protein</fullName>
    </submittedName>
</protein>
<accession>A0A285KB80</accession>
<reference evidence="1 2" key="1">
    <citation type="submission" date="2017-09" db="EMBL/GenBank/DDBJ databases">
        <authorList>
            <person name="Ehlers B."/>
            <person name="Leendertz F.H."/>
        </authorList>
    </citation>
    <scope>NUCLEOTIDE SEQUENCE [LARGE SCALE GENOMIC DNA]</scope>
    <source>
        <strain evidence="1 2">CGMCC 4.6857</strain>
    </source>
</reference>
<dbReference type="AlphaFoldDB" id="A0A285KB80"/>
<sequence length="257" mass="27214">MTVQPHLVERAGVTVVLGDAPAPPDELLAGLPGEPGFRPVVVAVHPGPSAEELARLLHGRVDGTRLILSYAAVNGIARTLADRLRVPVVAPTGAALMLPERLFVQHGEWVRFRPGAEPVGEGARFPAPRWQAALRHGPALTPIPAGLWLGPSGEAVPGDVLTLPVLDERVTVVVGPVPPPEARAALRTLPWPLRHEMLLEPYGTDPGTVKDIGRRITEGFLPTRTVTRPVPGAAPVAGPAADKALWRPAGAWRRTPS</sequence>
<name>A0A285KB80_9ACTN</name>
<evidence type="ECO:0000313" key="2">
    <source>
        <dbReference type="Proteomes" id="UP000219612"/>
    </source>
</evidence>
<keyword evidence="2" id="KW-1185">Reference proteome</keyword>
<proteinExistence type="predicted"/>
<dbReference type="Proteomes" id="UP000219612">
    <property type="component" value="Unassembled WGS sequence"/>
</dbReference>
<gene>
    <name evidence="1" type="ORF">SAMN05421748_13629</name>
</gene>
<evidence type="ECO:0000313" key="1">
    <source>
        <dbReference type="EMBL" id="SNY69862.1"/>
    </source>
</evidence>